<dbReference type="RefSeq" id="WP_329501519.1">
    <property type="nucleotide sequence ID" value="NZ_CP108461.1"/>
</dbReference>
<evidence type="ECO:0000313" key="2">
    <source>
        <dbReference type="Proteomes" id="UP001432014"/>
    </source>
</evidence>
<keyword evidence="2" id="KW-1185">Reference proteome</keyword>
<proteinExistence type="predicted"/>
<name>A0ABZ1WLX4_9ACTN</name>
<accession>A0ABZ1WLX4</accession>
<geneLocation type="plasmid" evidence="1 2">
    <name>unnamed1</name>
</geneLocation>
<gene>
    <name evidence="1" type="ORF">OG469_41075</name>
</gene>
<evidence type="ECO:0000313" key="1">
    <source>
        <dbReference type="EMBL" id="WUS61876.1"/>
    </source>
</evidence>
<keyword evidence="1" id="KW-0614">Plasmid</keyword>
<protein>
    <submittedName>
        <fullName evidence="1">Uncharacterized protein</fullName>
    </submittedName>
</protein>
<dbReference type="Proteomes" id="UP001432014">
    <property type="component" value="Plasmid unnamed1"/>
</dbReference>
<sequence length="110" mass="12228">MPDALPIPADLLALRRARDAAWAELNTYVAEVEALRREQYPDPEQTDVRAMWEPEQRKRLAELRAARDAAVLAVRRHPTMVRALAEGCWAATDVALFRAAEPAPEPADAG</sequence>
<dbReference type="EMBL" id="CP108483">
    <property type="protein sequence ID" value="WUS61876.1"/>
    <property type="molecule type" value="Genomic_DNA"/>
</dbReference>
<reference evidence="1 2" key="1">
    <citation type="submission" date="2022-10" db="EMBL/GenBank/DDBJ databases">
        <title>The complete genomes of actinobacterial strains from the NBC collection.</title>
        <authorList>
            <person name="Joergensen T.S."/>
            <person name="Alvarez Arevalo M."/>
            <person name="Sterndorff E.B."/>
            <person name="Faurdal D."/>
            <person name="Vuksanovic O."/>
            <person name="Mourched A.-S."/>
            <person name="Charusanti P."/>
            <person name="Shaw S."/>
            <person name="Blin K."/>
            <person name="Weber T."/>
        </authorList>
    </citation>
    <scope>NUCLEOTIDE SEQUENCE [LARGE SCALE GENOMIC DNA]</scope>
    <source>
        <strain evidence="1 2">NBC_01247</strain>
        <plasmid evidence="1 2">unnamed1</plasmid>
    </source>
</reference>
<organism evidence="1 2">
    <name type="scientific">Kitasatospora herbaricolor</name>
    <dbReference type="NCBI Taxonomy" id="68217"/>
    <lineage>
        <taxon>Bacteria</taxon>
        <taxon>Bacillati</taxon>
        <taxon>Actinomycetota</taxon>
        <taxon>Actinomycetes</taxon>
        <taxon>Kitasatosporales</taxon>
        <taxon>Streptomycetaceae</taxon>
        <taxon>Kitasatospora</taxon>
    </lineage>
</organism>